<dbReference type="AlphaFoldDB" id="A0AAD6QX99"/>
<keyword evidence="3" id="KW-1185">Reference proteome</keyword>
<keyword evidence="1" id="KW-1133">Transmembrane helix</keyword>
<feature type="transmembrane region" description="Helical" evidence="1">
    <location>
        <begin position="23"/>
        <end position="47"/>
    </location>
</feature>
<organism evidence="2 3">
    <name type="scientific">Populus alba x Populus x berolinensis</name>
    <dbReference type="NCBI Taxonomy" id="444605"/>
    <lineage>
        <taxon>Eukaryota</taxon>
        <taxon>Viridiplantae</taxon>
        <taxon>Streptophyta</taxon>
        <taxon>Embryophyta</taxon>
        <taxon>Tracheophyta</taxon>
        <taxon>Spermatophyta</taxon>
        <taxon>Magnoliopsida</taxon>
        <taxon>eudicotyledons</taxon>
        <taxon>Gunneridae</taxon>
        <taxon>Pentapetalae</taxon>
        <taxon>rosids</taxon>
        <taxon>fabids</taxon>
        <taxon>Malpighiales</taxon>
        <taxon>Salicaceae</taxon>
        <taxon>Saliceae</taxon>
        <taxon>Populus</taxon>
    </lineage>
</organism>
<protein>
    <submittedName>
        <fullName evidence="2">Uncharacterized protein</fullName>
    </submittedName>
</protein>
<dbReference type="EMBL" id="JAQIZT010000005">
    <property type="protein sequence ID" value="KAJ6998233.1"/>
    <property type="molecule type" value="Genomic_DNA"/>
</dbReference>
<evidence type="ECO:0000313" key="3">
    <source>
        <dbReference type="Proteomes" id="UP001164929"/>
    </source>
</evidence>
<gene>
    <name evidence="2" type="ORF">NC653_014437</name>
</gene>
<dbReference type="Proteomes" id="UP001164929">
    <property type="component" value="Chromosome 5"/>
</dbReference>
<evidence type="ECO:0000313" key="2">
    <source>
        <dbReference type="EMBL" id="KAJ6998233.1"/>
    </source>
</evidence>
<accession>A0AAD6QX99</accession>
<reference evidence="2" key="1">
    <citation type="journal article" date="2023" name="Mol. Ecol. Resour.">
        <title>Chromosome-level genome assembly of a triploid poplar Populus alba 'Berolinensis'.</title>
        <authorList>
            <person name="Chen S."/>
            <person name="Yu Y."/>
            <person name="Wang X."/>
            <person name="Wang S."/>
            <person name="Zhang T."/>
            <person name="Zhou Y."/>
            <person name="He R."/>
            <person name="Meng N."/>
            <person name="Wang Y."/>
            <person name="Liu W."/>
            <person name="Liu Z."/>
            <person name="Liu J."/>
            <person name="Guo Q."/>
            <person name="Huang H."/>
            <person name="Sederoff R.R."/>
            <person name="Wang G."/>
            <person name="Qu G."/>
            <person name="Chen S."/>
        </authorList>
    </citation>
    <scope>NUCLEOTIDE SEQUENCE</scope>
    <source>
        <strain evidence="2">SC-2020</strain>
    </source>
</reference>
<sequence length="61" mass="6944">MINLDGFDIIIGLDLLNKAKIALMPYLDGIMISSELVFIFIPCYKVLMKNNIKDIKSLVDR</sequence>
<evidence type="ECO:0000256" key="1">
    <source>
        <dbReference type="SAM" id="Phobius"/>
    </source>
</evidence>
<keyword evidence="1" id="KW-0812">Transmembrane</keyword>
<keyword evidence="1" id="KW-0472">Membrane</keyword>
<name>A0AAD6QX99_9ROSI</name>
<proteinExistence type="predicted"/>
<comment type="caution">
    <text evidence="2">The sequence shown here is derived from an EMBL/GenBank/DDBJ whole genome shotgun (WGS) entry which is preliminary data.</text>
</comment>